<evidence type="ECO:0000313" key="1">
    <source>
        <dbReference type="EMBL" id="URZ10936.1"/>
    </source>
</evidence>
<dbReference type="STRING" id="84029.CROST_11200"/>
<accession>A0A1S8LWM0</accession>
<dbReference type="EMBL" id="CP096983">
    <property type="protein sequence ID" value="URZ10936.1"/>
    <property type="molecule type" value="Genomic_DNA"/>
</dbReference>
<organism evidence="1 2">
    <name type="scientific">Clostridium felsineum</name>
    <dbReference type="NCBI Taxonomy" id="36839"/>
    <lineage>
        <taxon>Bacteria</taxon>
        <taxon>Bacillati</taxon>
        <taxon>Bacillota</taxon>
        <taxon>Clostridia</taxon>
        <taxon>Eubacteriales</taxon>
        <taxon>Clostridiaceae</taxon>
        <taxon>Clostridium</taxon>
    </lineage>
</organism>
<protein>
    <submittedName>
        <fullName evidence="1">Uncharacterized protein</fullName>
    </submittedName>
</protein>
<gene>
    <name evidence="1" type="ORF">CROST_016520</name>
</gene>
<dbReference type="KEGG" id="crw:CROST_016520"/>
<reference evidence="1 2" key="1">
    <citation type="submission" date="2022-04" db="EMBL/GenBank/DDBJ databases">
        <title>Genome sequence of C. roseum typestrain.</title>
        <authorList>
            <person name="Poehlein A."/>
            <person name="Schoch T."/>
            <person name="Duerre P."/>
            <person name="Daniel R."/>
        </authorList>
    </citation>
    <scope>NUCLEOTIDE SEQUENCE [LARGE SCALE GENOMIC DNA]</scope>
    <source>
        <strain evidence="1 2">DSM 7320</strain>
    </source>
</reference>
<dbReference type="SMART" id="SM00858">
    <property type="entry name" value="SAF"/>
    <property type="match status" value="1"/>
</dbReference>
<dbReference type="InterPro" id="IPR013974">
    <property type="entry name" value="SAF"/>
</dbReference>
<name>A0A1S8LWM0_9CLOT</name>
<dbReference type="AlphaFoldDB" id="A0A1S8LWM0"/>
<dbReference type="Proteomes" id="UP000190951">
    <property type="component" value="Chromosome"/>
</dbReference>
<proteinExistence type="predicted"/>
<dbReference type="RefSeq" id="WP_077834940.1">
    <property type="nucleotide sequence ID" value="NZ_CP096983.1"/>
</dbReference>
<dbReference type="CDD" id="cd11614">
    <property type="entry name" value="SAF_CpaB_FlgA_like"/>
    <property type="match status" value="1"/>
</dbReference>
<dbReference type="Pfam" id="PF08666">
    <property type="entry name" value="SAF"/>
    <property type="match status" value="1"/>
</dbReference>
<evidence type="ECO:0000313" key="2">
    <source>
        <dbReference type="Proteomes" id="UP000190951"/>
    </source>
</evidence>
<dbReference type="Gene3D" id="3.90.1210.10">
    <property type="entry name" value="Antifreeze-like/N-acetylneuraminic acid synthase C-terminal domain"/>
    <property type="match status" value="1"/>
</dbReference>
<sequence>MHFRVKTLIGTVLIATALFGTLIYIEDKAVNKIPKTEVLVATKDINQGTLIKESDFKKVQYSSSDVKDNDIKNFDNIKDKYALSNLYKGETINKNRIADKDDNSKIFLKKNEKEISIPINKINGDVFAGTLRKGDVVDIAHTVNNNTQGVEDQAQIDGRHVKILGAVDSQGKFLDSTDKNVLASSILIAGSEDEFIKISGHLSSGYFTIAKSSISK</sequence>
<keyword evidence="2" id="KW-1185">Reference proteome</keyword>